<keyword evidence="3" id="KW-1185">Reference proteome</keyword>
<dbReference type="CDD" id="cd00093">
    <property type="entry name" value="HTH_XRE"/>
    <property type="match status" value="1"/>
</dbReference>
<dbReference type="SMART" id="SM00530">
    <property type="entry name" value="HTH_XRE"/>
    <property type="match status" value="1"/>
</dbReference>
<dbReference type="SUPFAM" id="SSF47413">
    <property type="entry name" value="lambda repressor-like DNA-binding domains"/>
    <property type="match status" value="1"/>
</dbReference>
<gene>
    <name evidence="2" type="ORF">GCM10010406_22820</name>
</gene>
<evidence type="ECO:0000313" key="2">
    <source>
        <dbReference type="EMBL" id="GAA2486095.1"/>
    </source>
</evidence>
<dbReference type="InterPro" id="IPR012349">
    <property type="entry name" value="Split_barrel_FMN-bd"/>
</dbReference>
<feature type="domain" description="HTH cro/C1-type" evidence="1">
    <location>
        <begin position="15"/>
        <end position="67"/>
    </location>
</feature>
<dbReference type="InterPro" id="IPR010982">
    <property type="entry name" value="Lambda_DNA-bd_dom_sf"/>
</dbReference>
<dbReference type="Gene3D" id="2.30.110.10">
    <property type="entry name" value="Electron Transport, Fmn-binding Protein, Chain A"/>
    <property type="match status" value="1"/>
</dbReference>
<sequence>MPARNPGDVGRRAAARRRQLGLTREEVARRAGMAPGYLQYLEEQPADPGTSGLTRLAGALGTTVAALHGGGRDLPPGTARAARGPRLVELTPQECRERLSTHGVGRVVVTTPAGTAVVPVNYSMLEGAVVYRTAPHAAPAAAAGTEAVFEVDHIDEALGRGWSVLVTGPAREVTDEAEARRLEERAHSEPWAGGDRPMWVLIDPERLTGRLVEAG</sequence>
<dbReference type="SUPFAM" id="SSF50475">
    <property type="entry name" value="FMN-binding split barrel"/>
    <property type="match status" value="1"/>
</dbReference>
<accession>A0ABN3LKQ7</accession>
<dbReference type="InterPro" id="IPR001387">
    <property type="entry name" value="Cro/C1-type_HTH"/>
</dbReference>
<dbReference type="PROSITE" id="PS50943">
    <property type="entry name" value="HTH_CROC1"/>
    <property type="match status" value="1"/>
</dbReference>
<comment type="caution">
    <text evidence="2">The sequence shown here is derived from an EMBL/GenBank/DDBJ whole genome shotgun (WGS) entry which is preliminary data.</text>
</comment>
<protein>
    <recommendedName>
        <fullName evidence="1">HTH cro/C1-type domain-containing protein</fullName>
    </recommendedName>
</protein>
<dbReference type="Gene3D" id="1.10.260.40">
    <property type="entry name" value="lambda repressor-like DNA-binding domains"/>
    <property type="match status" value="1"/>
</dbReference>
<dbReference type="RefSeq" id="WP_344383120.1">
    <property type="nucleotide sequence ID" value="NZ_BAAATA010000010.1"/>
</dbReference>
<dbReference type="Pfam" id="PF01381">
    <property type="entry name" value="HTH_3"/>
    <property type="match status" value="1"/>
</dbReference>
<dbReference type="EMBL" id="BAAATA010000010">
    <property type="protein sequence ID" value="GAA2486095.1"/>
    <property type="molecule type" value="Genomic_DNA"/>
</dbReference>
<name>A0ABN3LKQ7_9ACTN</name>
<proteinExistence type="predicted"/>
<dbReference type="InterPro" id="IPR024747">
    <property type="entry name" value="Pyridox_Oxase-rel"/>
</dbReference>
<organism evidence="2 3">
    <name type="scientific">Streptomyces thermolineatus</name>
    <dbReference type="NCBI Taxonomy" id="44033"/>
    <lineage>
        <taxon>Bacteria</taxon>
        <taxon>Bacillati</taxon>
        <taxon>Actinomycetota</taxon>
        <taxon>Actinomycetes</taxon>
        <taxon>Kitasatosporales</taxon>
        <taxon>Streptomycetaceae</taxon>
        <taxon>Streptomyces</taxon>
    </lineage>
</organism>
<evidence type="ECO:0000313" key="3">
    <source>
        <dbReference type="Proteomes" id="UP001501358"/>
    </source>
</evidence>
<evidence type="ECO:0000259" key="1">
    <source>
        <dbReference type="PROSITE" id="PS50943"/>
    </source>
</evidence>
<reference evidence="2 3" key="1">
    <citation type="journal article" date="2019" name="Int. J. Syst. Evol. Microbiol.">
        <title>The Global Catalogue of Microorganisms (GCM) 10K type strain sequencing project: providing services to taxonomists for standard genome sequencing and annotation.</title>
        <authorList>
            <consortium name="The Broad Institute Genomics Platform"/>
            <consortium name="The Broad Institute Genome Sequencing Center for Infectious Disease"/>
            <person name="Wu L."/>
            <person name="Ma J."/>
        </authorList>
    </citation>
    <scope>NUCLEOTIDE SEQUENCE [LARGE SCALE GENOMIC DNA]</scope>
    <source>
        <strain evidence="2 3">JCM 6307</strain>
    </source>
</reference>
<dbReference type="Proteomes" id="UP001501358">
    <property type="component" value="Unassembled WGS sequence"/>
</dbReference>
<dbReference type="Pfam" id="PF12900">
    <property type="entry name" value="Pyridox_ox_2"/>
    <property type="match status" value="1"/>
</dbReference>